<evidence type="ECO:0000256" key="6">
    <source>
        <dbReference type="ARBA" id="ARBA00022692"/>
    </source>
</evidence>
<evidence type="ECO:0000256" key="12">
    <source>
        <dbReference type="ARBA" id="ARBA00023136"/>
    </source>
</evidence>
<keyword evidence="12 15" id="KW-0472">Membrane</keyword>
<evidence type="ECO:0000256" key="4">
    <source>
        <dbReference type="ARBA" id="ARBA00012483"/>
    </source>
</evidence>
<dbReference type="PROSITE" id="PS50089">
    <property type="entry name" value="ZF_RING_2"/>
    <property type="match status" value="1"/>
</dbReference>
<keyword evidence="6 15" id="KW-0812">Transmembrane</keyword>
<dbReference type="InterPro" id="IPR044600">
    <property type="entry name" value="ATL1/ATL16-like"/>
</dbReference>
<feature type="transmembrane region" description="Helical" evidence="15">
    <location>
        <begin position="20"/>
        <end position="43"/>
    </location>
</feature>
<evidence type="ECO:0000256" key="9">
    <source>
        <dbReference type="ARBA" id="ARBA00022786"/>
    </source>
</evidence>
<dbReference type="GO" id="GO:0016567">
    <property type="term" value="P:protein ubiquitination"/>
    <property type="evidence" value="ECO:0007669"/>
    <property type="project" value="InterPro"/>
</dbReference>
<dbReference type="EC" id="2.3.2.27" evidence="4"/>
<protein>
    <recommendedName>
        <fullName evidence="4">RING-type E3 ubiquitin transferase</fullName>
        <ecNumber evidence="4">2.3.2.27</ecNumber>
    </recommendedName>
</protein>
<keyword evidence="8 14" id="KW-0863">Zinc-finger</keyword>
<dbReference type="InterPro" id="IPR001841">
    <property type="entry name" value="Znf_RING"/>
</dbReference>
<dbReference type="Proteomes" id="UP000077755">
    <property type="component" value="Chromosome 3"/>
</dbReference>
<keyword evidence="7" id="KW-0479">Metal-binding</keyword>
<evidence type="ECO:0000256" key="15">
    <source>
        <dbReference type="SAM" id="Phobius"/>
    </source>
</evidence>
<evidence type="ECO:0000256" key="11">
    <source>
        <dbReference type="ARBA" id="ARBA00022989"/>
    </source>
</evidence>
<keyword evidence="9" id="KW-0833">Ubl conjugation pathway</keyword>
<dbReference type="EMBL" id="CP093345">
    <property type="protein sequence ID" value="WOG94807.1"/>
    <property type="molecule type" value="Genomic_DNA"/>
</dbReference>
<dbReference type="CDD" id="cd16461">
    <property type="entry name" value="RING-H2_EL5-like"/>
    <property type="match status" value="1"/>
</dbReference>
<dbReference type="AlphaFoldDB" id="A0AAF0WRJ3"/>
<sequence>MQVHSSSPLVPLMSDHTTPVFGLSPIVVAIIAIICAAGVLLAYHCVTARWWNEVEPDERQQLPQLPVTYAGEGQSSFEDSIAELIPSYKYTPEISSVSKTQDGGTCSVCLSEFMEGELVRVLPECLHAFHVSCIDMWLQSHASCPLCRAGTPTPPRRHALSGGSTPLRLSSPMYGV</sequence>
<comment type="catalytic activity">
    <reaction evidence="1">
        <text>S-ubiquitinyl-[E2 ubiquitin-conjugating enzyme]-L-cysteine + [acceptor protein]-L-lysine = [E2 ubiquitin-conjugating enzyme]-L-cysteine + N(6)-ubiquitinyl-[acceptor protein]-L-lysine.</text>
        <dbReference type="EC" id="2.3.2.27"/>
    </reaction>
</comment>
<comment type="subcellular location">
    <subcellularLocation>
        <location evidence="2">Membrane</location>
        <topology evidence="2">Single-pass membrane protein</topology>
    </subcellularLocation>
</comment>
<evidence type="ECO:0000256" key="3">
    <source>
        <dbReference type="ARBA" id="ARBA00004906"/>
    </source>
</evidence>
<dbReference type="PANTHER" id="PTHR46913:SF1">
    <property type="entry name" value="RING-H2 FINGER PROTEIN ATL16"/>
    <property type="match status" value="1"/>
</dbReference>
<dbReference type="Pfam" id="PF13639">
    <property type="entry name" value="zf-RING_2"/>
    <property type="match status" value="1"/>
</dbReference>
<evidence type="ECO:0000256" key="5">
    <source>
        <dbReference type="ARBA" id="ARBA00022679"/>
    </source>
</evidence>
<dbReference type="SUPFAM" id="SSF57850">
    <property type="entry name" value="RING/U-box"/>
    <property type="match status" value="1"/>
</dbReference>
<reference evidence="17" key="1">
    <citation type="journal article" date="2016" name="Nat. Genet.">
        <title>A high-quality carrot genome assembly provides new insights into carotenoid accumulation and asterid genome evolution.</title>
        <authorList>
            <person name="Iorizzo M."/>
            <person name="Ellison S."/>
            <person name="Senalik D."/>
            <person name="Zeng P."/>
            <person name="Satapoomin P."/>
            <person name="Huang J."/>
            <person name="Bowman M."/>
            <person name="Iovene M."/>
            <person name="Sanseverino W."/>
            <person name="Cavagnaro P."/>
            <person name="Yildiz M."/>
            <person name="Macko-Podgorni A."/>
            <person name="Moranska E."/>
            <person name="Grzebelus E."/>
            <person name="Grzebelus D."/>
            <person name="Ashrafi H."/>
            <person name="Zheng Z."/>
            <person name="Cheng S."/>
            <person name="Spooner D."/>
            <person name="Van Deynze A."/>
            <person name="Simon P."/>
        </authorList>
    </citation>
    <scope>NUCLEOTIDE SEQUENCE</scope>
    <source>
        <tissue evidence="17">Leaf</tissue>
    </source>
</reference>
<evidence type="ECO:0000256" key="8">
    <source>
        <dbReference type="ARBA" id="ARBA00022771"/>
    </source>
</evidence>
<evidence type="ECO:0000259" key="16">
    <source>
        <dbReference type="PROSITE" id="PS50089"/>
    </source>
</evidence>
<dbReference type="GO" id="GO:0061630">
    <property type="term" value="F:ubiquitin protein ligase activity"/>
    <property type="evidence" value="ECO:0007669"/>
    <property type="project" value="UniProtKB-EC"/>
</dbReference>
<evidence type="ECO:0000313" key="17">
    <source>
        <dbReference type="EMBL" id="WOG94807.1"/>
    </source>
</evidence>
<proteinExistence type="inferred from homology"/>
<evidence type="ECO:0000256" key="1">
    <source>
        <dbReference type="ARBA" id="ARBA00000900"/>
    </source>
</evidence>
<evidence type="ECO:0000313" key="18">
    <source>
        <dbReference type="Proteomes" id="UP000077755"/>
    </source>
</evidence>
<dbReference type="GO" id="GO:0016020">
    <property type="term" value="C:membrane"/>
    <property type="evidence" value="ECO:0007669"/>
    <property type="project" value="UniProtKB-SubCell"/>
</dbReference>
<gene>
    <name evidence="17" type="ORF">DCAR_0314104</name>
</gene>
<organism evidence="17 18">
    <name type="scientific">Daucus carota subsp. sativus</name>
    <name type="common">Carrot</name>
    <dbReference type="NCBI Taxonomy" id="79200"/>
    <lineage>
        <taxon>Eukaryota</taxon>
        <taxon>Viridiplantae</taxon>
        <taxon>Streptophyta</taxon>
        <taxon>Embryophyta</taxon>
        <taxon>Tracheophyta</taxon>
        <taxon>Spermatophyta</taxon>
        <taxon>Magnoliopsida</taxon>
        <taxon>eudicotyledons</taxon>
        <taxon>Gunneridae</taxon>
        <taxon>Pentapetalae</taxon>
        <taxon>asterids</taxon>
        <taxon>campanulids</taxon>
        <taxon>Apiales</taxon>
        <taxon>Apiaceae</taxon>
        <taxon>Apioideae</taxon>
        <taxon>Scandiceae</taxon>
        <taxon>Daucinae</taxon>
        <taxon>Daucus</taxon>
        <taxon>Daucus sect. Daucus</taxon>
    </lineage>
</organism>
<comment type="pathway">
    <text evidence="3">Protein modification; protein ubiquitination.</text>
</comment>
<keyword evidence="18" id="KW-1185">Reference proteome</keyword>
<dbReference type="InterPro" id="IPR013083">
    <property type="entry name" value="Znf_RING/FYVE/PHD"/>
</dbReference>
<keyword evidence="11 15" id="KW-1133">Transmembrane helix</keyword>
<reference evidence="17" key="2">
    <citation type="submission" date="2022-03" db="EMBL/GenBank/DDBJ databases">
        <title>Draft title - Genomic analysis of global carrot germplasm unveils the trajectory of domestication and the origin of high carotenoid orange carrot.</title>
        <authorList>
            <person name="Iorizzo M."/>
            <person name="Ellison S."/>
            <person name="Senalik D."/>
            <person name="Macko-Podgorni A."/>
            <person name="Grzebelus D."/>
            <person name="Bostan H."/>
            <person name="Rolling W."/>
            <person name="Curaba J."/>
            <person name="Simon P."/>
        </authorList>
    </citation>
    <scope>NUCLEOTIDE SEQUENCE</scope>
    <source>
        <tissue evidence="17">Leaf</tissue>
    </source>
</reference>
<dbReference type="PANTHER" id="PTHR46913">
    <property type="entry name" value="RING-H2 FINGER PROTEIN ATL16"/>
    <property type="match status" value="1"/>
</dbReference>
<dbReference type="GO" id="GO:0008270">
    <property type="term" value="F:zinc ion binding"/>
    <property type="evidence" value="ECO:0007669"/>
    <property type="project" value="UniProtKB-KW"/>
</dbReference>
<evidence type="ECO:0000256" key="10">
    <source>
        <dbReference type="ARBA" id="ARBA00022833"/>
    </source>
</evidence>
<feature type="domain" description="RING-type" evidence="16">
    <location>
        <begin position="106"/>
        <end position="148"/>
    </location>
</feature>
<dbReference type="Gene3D" id="3.30.40.10">
    <property type="entry name" value="Zinc/RING finger domain, C3HC4 (zinc finger)"/>
    <property type="match status" value="1"/>
</dbReference>
<dbReference type="SMART" id="SM00184">
    <property type="entry name" value="RING"/>
    <property type="match status" value="1"/>
</dbReference>
<evidence type="ECO:0000256" key="14">
    <source>
        <dbReference type="PROSITE-ProRule" id="PRU00175"/>
    </source>
</evidence>
<evidence type="ECO:0000256" key="13">
    <source>
        <dbReference type="ARBA" id="ARBA00024209"/>
    </source>
</evidence>
<keyword evidence="10" id="KW-0862">Zinc</keyword>
<accession>A0AAF0WRJ3</accession>
<evidence type="ECO:0000256" key="2">
    <source>
        <dbReference type="ARBA" id="ARBA00004167"/>
    </source>
</evidence>
<name>A0AAF0WRJ3_DAUCS</name>
<evidence type="ECO:0000256" key="7">
    <source>
        <dbReference type="ARBA" id="ARBA00022723"/>
    </source>
</evidence>
<comment type="similarity">
    <text evidence="13">Belongs to the RING-type zinc finger family. ATL subfamily.</text>
</comment>
<dbReference type="KEGG" id="dcr:108214308"/>
<keyword evidence="5" id="KW-0808">Transferase</keyword>